<accession>A0A7S0RWL3</accession>
<feature type="transmembrane region" description="Helical" evidence="1">
    <location>
        <begin position="160"/>
        <end position="182"/>
    </location>
</feature>
<gene>
    <name evidence="2" type="ORF">CLEI1391_LOCUS14417</name>
</gene>
<keyword evidence="1" id="KW-0472">Membrane</keyword>
<feature type="transmembrane region" description="Helical" evidence="1">
    <location>
        <begin position="128"/>
        <end position="154"/>
    </location>
</feature>
<dbReference type="AlphaFoldDB" id="A0A7S0RWL3"/>
<name>A0A7S0RWL3_9CHLO</name>
<feature type="transmembrane region" description="Helical" evidence="1">
    <location>
        <begin position="84"/>
        <end position="107"/>
    </location>
</feature>
<protein>
    <recommendedName>
        <fullName evidence="3">Transmembrane protein</fullName>
    </recommendedName>
</protein>
<feature type="transmembrane region" description="Helical" evidence="1">
    <location>
        <begin position="45"/>
        <end position="64"/>
    </location>
</feature>
<evidence type="ECO:0008006" key="3">
    <source>
        <dbReference type="Google" id="ProtNLM"/>
    </source>
</evidence>
<evidence type="ECO:0000256" key="1">
    <source>
        <dbReference type="SAM" id="Phobius"/>
    </source>
</evidence>
<keyword evidence="1" id="KW-1133">Transmembrane helix</keyword>
<reference evidence="2" key="1">
    <citation type="submission" date="2021-01" db="EMBL/GenBank/DDBJ databases">
        <authorList>
            <person name="Corre E."/>
            <person name="Pelletier E."/>
            <person name="Niang G."/>
            <person name="Scheremetjew M."/>
            <person name="Finn R."/>
            <person name="Kale V."/>
            <person name="Holt S."/>
            <person name="Cochrane G."/>
            <person name="Meng A."/>
            <person name="Brown T."/>
            <person name="Cohen L."/>
        </authorList>
    </citation>
    <scope>NUCLEOTIDE SEQUENCE</scope>
    <source>
        <strain evidence="2">SAG 11-49</strain>
    </source>
</reference>
<proteinExistence type="predicted"/>
<dbReference type="EMBL" id="HBFB01025696">
    <property type="protein sequence ID" value="CAD8689281.1"/>
    <property type="molecule type" value="Transcribed_RNA"/>
</dbReference>
<sequence>MDWYLENTSYALQTWLSLRTAVHSVWRKQVNAVGAHETANRLKSFWVNIGLVSALLIGVSYSSAVTPVVADSGEDADEIAVKVSTTLTGISVILSLATIVICVIYMIEIDNNTTERDLRDFINANAPIVDLLTGVFSASVVTLLLSALTAMFVTYGQTEFIIVAAVTGTIVLLAIVFAAVVAGHNRFRLWVRYDSPEGRALVAARDRECGDGLAKLQEELMFQVEELREIKDYLELKETKDRILSAVGGSA</sequence>
<organism evidence="2">
    <name type="scientific">Chlamydomonas leiostraca</name>
    <dbReference type="NCBI Taxonomy" id="1034604"/>
    <lineage>
        <taxon>Eukaryota</taxon>
        <taxon>Viridiplantae</taxon>
        <taxon>Chlorophyta</taxon>
        <taxon>core chlorophytes</taxon>
        <taxon>Chlorophyceae</taxon>
        <taxon>CS clade</taxon>
        <taxon>Chlamydomonadales</taxon>
        <taxon>Chlamydomonadaceae</taxon>
        <taxon>Chlamydomonas</taxon>
    </lineage>
</organism>
<evidence type="ECO:0000313" key="2">
    <source>
        <dbReference type="EMBL" id="CAD8689281.1"/>
    </source>
</evidence>
<keyword evidence="1" id="KW-0812">Transmembrane</keyword>